<evidence type="ECO:0000256" key="2">
    <source>
        <dbReference type="ARBA" id="ARBA00012438"/>
    </source>
</evidence>
<evidence type="ECO:0000259" key="10">
    <source>
        <dbReference type="PROSITE" id="PS50109"/>
    </source>
</evidence>
<keyword evidence="8" id="KW-0902">Two-component regulatory system</keyword>
<keyword evidence="3" id="KW-0597">Phosphoprotein</keyword>
<evidence type="ECO:0000256" key="3">
    <source>
        <dbReference type="ARBA" id="ARBA00022553"/>
    </source>
</evidence>
<dbReference type="GO" id="GO:0005524">
    <property type="term" value="F:ATP binding"/>
    <property type="evidence" value="ECO:0007669"/>
    <property type="project" value="UniProtKB-KW"/>
</dbReference>
<keyword evidence="12" id="KW-1185">Reference proteome</keyword>
<sequence length="624" mass="67279">MFNALAAGIPVLLSASSFADTSAAVRWRVLIMQGGDPYLPSAIAQDRGIREVFARESDATIEFVTEPLHALESGTPPPDTVITQYLKTKFAQREPDVVIALRQPALGFLERNANALWPDVPIVFCGIPDDDLLGRVHSAHASGVRMAFDVAGTLDLARRLQPNADRIAVIAGTSTYDQAWRRRIESTVAMRTHGLPVTWISDAPLDIMLERVAQLPARTIILYSSVFRDANGNTFIPRDLIRLFADKAHAPIFSFFSTYLGAGIVGGSISSWEEQGAMAGALALRILRNAGRTTPSIMPSPPSVTTVDWRQLQRWNIDSSLLPPGTKVLYKPDSLFRRYRTELGIGALVLVAQTGLIASLLIQRRRANRAEHAAAEQRSALDQASRLAVLGELTAGIAHEINQPLGAIMTSADAAQMMLEKSPPMSADAAMVVASIQRASARASEVVQKVRSLARGKPLELRPLHLNDVVREANDLMIHSFSDASVACELALASDLPRIVGDKSALQQVLLNLILNAIDAMKDVPVTKRRLTLSTSVAGPDEVALAASDSGHGLSEQAQKHLFDSFFTTKPTGLGLGLTIVRSIVEAHGGRLAALNNEGVGATIRITLRVAERTGLSREGVLET</sequence>
<comment type="caution">
    <text evidence="11">The sequence shown here is derived from an EMBL/GenBank/DDBJ whole genome shotgun (WGS) entry which is preliminary data.</text>
</comment>
<evidence type="ECO:0000256" key="7">
    <source>
        <dbReference type="ARBA" id="ARBA00022840"/>
    </source>
</evidence>
<reference evidence="11" key="1">
    <citation type="submission" date="2016-01" db="EMBL/GenBank/DDBJ databases">
        <authorList>
            <person name="Peeters C."/>
        </authorList>
    </citation>
    <scope>NUCLEOTIDE SEQUENCE [LARGE SCALE GENOMIC DNA]</scope>
    <source>
        <strain evidence="11">LMG 22934</strain>
    </source>
</reference>
<evidence type="ECO:0000256" key="4">
    <source>
        <dbReference type="ARBA" id="ARBA00022679"/>
    </source>
</evidence>
<dbReference type="PANTHER" id="PTHR43065:SF10">
    <property type="entry name" value="PEROXIDE STRESS-ACTIVATED HISTIDINE KINASE MAK3"/>
    <property type="match status" value="1"/>
</dbReference>
<dbReference type="Pfam" id="PF00512">
    <property type="entry name" value="HisKA"/>
    <property type="match status" value="1"/>
</dbReference>
<name>A0A158EW26_9BURK</name>
<feature type="domain" description="Histidine kinase" evidence="10">
    <location>
        <begin position="396"/>
        <end position="612"/>
    </location>
</feature>
<accession>A0A158EW26</accession>
<dbReference type="InterPro" id="IPR004358">
    <property type="entry name" value="Sig_transdc_His_kin-like_C"/>
</dbReference>
<keyword evidence="4" id="KW-0808">Transferase</keyword>
<dbReference type="EC" id="2.7.13.3" evidence="2"/>
<evidence type="ECO:0000256" key="5">
    <source>
        <dbReference type="ARBA" id="ARBA00022741"/>
    </source>
</evidence>
<dbReference type="RefSeq" id="WP_159907485.1">
    <property type="nucleotide sequence ID" value="NZ_FCNW02000001.1"/>
</dbReference>
<dbReference type="Pfam" id="PF02518">
    <property type="entry name" value="HATPase_c"/>
    <property type="match status" value="1"/>
</dbReference>
<dbReference type="EMBL" id="FCNW02000001">
    <property type="protein sequence ID" value="SAL11761.1"/>
    <property type="molecule type" value="Genomic_DNA"/>
</dbReference>
<dbReference type="CDD" id="cd00082">
    <property type="entry name" value="HisKA"/>
    <property type="match status" value="1"/>
</dbReference>
<keyword evidence="6" id="KW-0418">Kinase</keyword>
<keyword evidence="9" id="KW-0732">Signal</keyword>
<keyword evidence="5" id="KW-0547">Nucleotide-binding</keyword>
<evidence type="ECO:0000313" key="12">
    <source>
        <dbReference type="Proteomes" id="UP000054977"/>
    </source>
</evidence>
<dbReference type="SUPFAM" id="SSF47384">
    <property type="entry name" value="Homodimeric domain of signal transducing histidine kinase"/>
    <property type="match status" value="1"/>
</dbReference>
<feature type="signal peptide" evidence="9">
    <location>
        <begin position="1"/>
        <end position="19"/>
    </location>
</feature>
<dbReference type="SMART" id="SM00387">
    <property type="entry name" value="HATPase_c"/>
    <property type="match status" value="1"/>
</dbReference>
<feature type="chain" id="PRO_5011109398" description="histidine kinase" evidence="9">
    <location>
        <begin position="20"/>
        <end position="624"/>
    </location>
</feature>
<dbReference type="Gene3D" id="3.30.565.10">
    <property type="entry name" value="Histidine kinase-like ATPase, C-terminal domain"/>
    <property type="match status" value="1"/>
</dbReference>
<evidence type="ECO:0000256" key="6">
    <source>
        <dbReference type="ARBA" id="ARBA00022777"/>
    </source>
</evidence>
<dbReference type="SUPFAM" id="SSF55874">
    <property type="entry name" value="ATPase domain of HSP90 chaperone/DNA topoisomerase II/histidine kinase"/>
    <property type="match status" value="1"/>
</dbReference>
<dbReference type="PANTHER" id="PTHR43065">
    <property type="entry name" value="SENSOR HISTIDINE KINASE"/>
    <property type="match status" value="1"/>
</dbReference>
<dbReference type="Gene3D" id="1.10.287.130">
    <property type="match status" value="1"/>
</dbReference>
<dbReference type="STRING" id="326474.AWB65_00280"/>
<dbReference type="PROSITE" id="PS50109">
    <property type="entry name" value="HIS_KIN"/>
    <property type="match status" value="1"/>
</dbReference>
<evidence type="ECO:0000256" key="1">
    <source>
        <dbReference type="ARBA" id="ARBA00000085"/>
    </source>
</evidence>
<dbReference type="AlphaFoldDB" id="A0A158EW26"/>
<comment type="catalytic activity">
    <reaction evidence="1">
        <text>ATP + protein L-histidine = ADP + protein N-phospho-L-histidine.</text>
        <dbReference type="EC" id="2.7.13.3"/>
    </reaction>
</comment>
<dbReference type="PRINTS" id="PR00344">
    <property type="entry name" value="BCTRLSENSOR"/>
</dbReference>
<dbReference type="GO" id="GO:0000155">
    <property type="term" value="F:phosphorelay sensor kinase activity"/>
    <property type="evidence" value="ECO:0007669"/>
    <property type="project" value="InterPro"/>
</dbReference>
<gene>
    <name evidence="11" type="ORF">AWB65_00280</name>
</gene>
<protein>
    <recommendedName>
        <fullName evidence="2">histidine kinase</fullName>
        <ecNumber evidence="2">2.7.13.3</ecNumber>
    </recommendedName>
</protein>
<evidence type="ECO:0000313" key="11">
    <source>
        <dbReference type="EMBL" id="SAL11761.1"/>
    </source>
</evidence>
<dbReference type="InterPro" id="IPR003661">
    <property type="entry name" value="HisK_dim/P_dom"/>
</dbReference>
<evidence type="ECO:0000256" key="8">
    <source>
        <dbReference type="ARBA" id="ARBA00023012"/>
    </source>
</evidence>
<dbReference type="Proteomes" id="UP000054977">
    <property type="component" value="Unassembled WGS sequence"/>
</dbReference>
<dbReference type="InterPro" id="IPR003594">
    <property type="entry name" value="HATPase_dom"/>
</dbReference>
<keyword evidence="7" id="KW-0067">ATP-binding</keyword>
<dbReference type="InterPro" id="IPR005467">
    <property type="entry name" value="His_kinase_dom"/>
</dbReference>
<dbReference type="InterPro" id="IPR036097">
    <property type="entry name" value="HisK_dim/P_sf"/>
</dbReference>
<dbReference type="InterPro" id="IPR036890">
    <property type="entry name" value="HATPase_C_sf"/>
</dbReference>
<organism evidence="11 12">
    <name type="scientific">Caballeronia humi</name>
    <dbReference type="NCBI Taxonomy" id="326474"/>
    <lineage>
        <taxon>Bacteria</taxon>
        <taxon>Pseudomonadati</taxon>
        <taxon>Pseudomonadota</taxon>
        <taxon>Betaproteobacteria</taxon>
        <taxon>Burkholderiales</taxon>
        <taxon>Burkholderiaceae</taxon>
        <taxon>Caballeronia</taxon>
    </lineage>
</organism>
<dbReference type="SMART" id="SM00388">
    <property type="entry name" value="HisKA"/>
    <property type="match status" value="1"/>
</dbReference>
<dbReference type="OrthoDB" id="8559580at2"/>
<proteinExistence type="predicted"/>
<evidence type="ECO:0000256" key="9">
    <source>
        <dbReference type="SAM" id="SignalP"/>
    </source>
</evidence>